<keyword evidence="2" id="KW-0813">Transport</keyword>
<evidence type="ECO:0000256" key="4">
    <source>
        <dbReference type="ARBA" id="ARBA00022824"/>
    </source>
</evidence>
<comment type="similarity">
    <text evidence="9">Belongs to the SEC20 family.</text>
</comment>
<evidence type="ECO:0000256" key="10">
    <source>
        <dbReference type="SAM" id="MobiDB-lite"/>
    </source>
</evidence>
<dbReference type="GO" id="GO:0005789">
    <property type="term" value="C:endoplasmic reticulum membrane"/>
    <property type="evidence" value="ECO:0007669"/>
    <property type="project" value="UniProtKB-SubCell"/>
</dbReference>
<feature type="compositionally biased region" description="Acidic residues" evidence="10">
    <location>
        <begin position="525"/>
        <end position="551"/>
    </location>
</feature>
<dbReference type="GO" id="GO:0005484">
    <property type="term" value="F:SNAP receptor activity"/>
    <property type="evidence" value="ECO:0007669"/>
    <property type="project" value="InterPro"/>
</dbReference>
<dbReference type="Pfam" id="PF03908">
    <property type="entry name" value="Sec20"/>
    <property type="match status" value="1"/>
</dbReference>
<evidence type="ECO:0000256" key="8">
    <source>
        <dbReference type="ARBA" id="ARBA00023136"/>
    </source>
</evidence>
<dbReference type="Proteomes" id="UP000182334">
    <property type="component" value="Chromosome III"/>
</dbReference>
<dbReference type="PANTHER" id="PTHR12825">
    <property type="entry name" value="BNIP1-RELATED"/>
    <property type="match status" value="1"/>
</dbReference>
<keyword evidence="7" id="KW-0175">Coiled coil</keyword>
<feature type="region of interest" description="Disordered" evidence="10">
    <location>
        <begin position="524"/>
        <end position="579"/>
    </location>
</feature>
<feature type="domain" description="Sec20 C-terminal" evidence="12">
    <location>
        <begin position="161"/>
        <end position="252"/>
    </location>
</feature>
<dbReference type="AlphaFoldDB" id="A0A1L0BMJ9"/>
<keyword evidence="4" id="KW-0256">Endoplasmic reticulum</keyword>
<evidence type="ECO:0000256" key="5">
    <source>
        <dbReference type="ARBA" id="ARBA00022892"/>
    </source>
</evidence>
<accession>A0A1L0BMJ9</accession>
<evidence type="ECO:0000313" key="13">
    <source>
        <dbReference type="EMBL" id="SGZ52631.1"/>
    </source>
</evidence>
<protein>
    <submittedName>
        <fullName evidence="13">CIC11C00000001112</fullName>
    </submittedName>
</protein>
<evidence type="ECO:0000256" key="1">
    <source>
        <dbReference type="ARBA" id="ARBA00004163"/>
    </source>
</evidence>
<dbReference type="EMBL" id="LT635758">
    <property type="protein sequence ID" value="SGZ52631.1"/>
    <property type="molecule type" value="Genomic_DNA"/>
</dbReference>
<evidence type="ECO:0000256" key="6">
    <source>
        <dbReference type="ARBA" id="ARBA00022989"/>
    </source>
</evidence>
<evidence type="ECO:0000256" key="11">
    <source>
        <dbReference type="SAM" id="Phobius"/>
    </source>
</evidence>
<keyword evidence="3 11" id="KW-0812">Transmembrane</keyword>
<organism evidence="13 14">
    <name type="scientific">Sungouiella intermedia</name>
    <dbReference type="NCBI Taxonomy" id="45354"/>
    <lineage>
        <taxon>Eukaryota</taxon>
        <taxon>Fungi</taxon>
        <taxon>Dikarya</taxon>
        <taxon>Ascomycota</taxon>
        <taxon>Saccharomycotina</taxon>
        <taxon>Pichiomycetes</taxon>
        <taxon>Metschnikowiaceae</taxon>
        <taxon>Sungouiella</taxon>
    </lineage>
</organism>
<keyword evidence="6 11" id="KW-1133">Transmembrane helix</keyword>
<evidence type="ECO:0000256" key="3">
    <source>
        <dbReference type="ARBA" id="ARBA00022692"/>
    </source>
</evidence>
<sequence>MAINNINAYFLEIDRIQFQVFEKINEITSLNRGSQDQSESLDERRGSIAKSANGLIRKIPGLLDVISIQIKQESHTLIEKNFLKEKLELYKEKVSYLKLKLKESQLVAYSLESELTHKQRLEEYVKDANEVSSDMREELFAGRSHTQATDTEKPINEQILTQNQNITSSLKLTKQLMTMSVMQTELNIDGLDQQSKDLNKLNDKLVNLEGVLLKSKQIVKFIEKQDKRDKRRIYLSIGFLLICCAWVLWRRVLKMPVKILLWSLLKFFGVLNWIYSKYPSDKLGIQVTSNELASSSESLASSQSVEHEFSTLIDLINEETQFSILPIKEEVEEETEFSILPINEEDEEEITFSILPIDVETQTELTENVLKSTVAPEASEKNESSNLGTVSEEVDFEPIDLDKLNDEAQLYYGEHSPENEQVADDSNLLDDSIEMVEDISPLSLQSDHAESTVQEGKAVVEESDEVPVEEDGVHKFEEPEWNRGYEEVIEEQPFVQPMGEESVEEAVEEAVEIPVVEPFVRLVEQQDEEQEVEEQQQEEQQQEDQQEEEQQVEVTAFAQVNDKPIPEEIEESVEASLDNPVEAVQSTGEIVEEFTLIESIEQKEEPMEQPILQAEEPILQVQEPNSLSRDPVDDLGNISLDESTEAAHTTVENAAEKIVQEAVGHSEYIQDVGENQEAQTWEATHEL</sequence>
<dbReference type="STRING" id="45354.A0A1L0BMJ9"/>
<feature type="transmembrane region" description="Helical" evidence="11">
    <location>
        <begin position="233"/>
        <end position="249"/>
    </location>
</feature>
<evidence type="ECO:0000256" key="9">
    <source>
        <dbReference type="ARBA" id="ARBA00037934"/>
    </source>
</evidence>
<reference evidence="13 14" key="1">
    <citation type="submission" date="2016-10" db="EMBL/GenBank/DDBJ databases">
        <authorList>
            <person name="de Groot N.N."/>
        </authorList>
    </citation>
    <scope>NUCLEOTIDE SEQUENCE [LARGE SCALE GENOMIC DNA]</scope>
    <source>
        <strain evidence="13 14">CBS 141442</strain>
    </source>
</reference>
<gene>
    <name evidence="13" type="ORF">SAMEA4029010_CIC11G00000001112</name>
</gene>
<keyword evidence="5" id="KW-0931">ER-Golgi transport</keyword>
<evidence type="ECO:0000256" key="2">
    <source>
        <dbReference type="ARBA" id="ARBA00022448"/>
    </source>
</evidence>
<keyword evidence="14" id="KW-1185">Reference proteome</keyword>
<evidence type="ECO:0000259" key="12">
    <source>
        <dbReference type="Pfam" id="PF03908"/>
    </source>
</evidence>
<proteinExistence type="inferred from homology"/>
<evidence type="ECO:0000313" key="14">
    <source>
        <dbReference type="Proteomes" id="UP000182334"/>
    </source>
</evidence>
<dbReference type="InterPro" id="IPR005606">
    <property type="entry name" value="Sec20"/>
</dbReference>
<dbReference type="InterPro" id="IPR056173">
    <property type="entry name" value="Sec20_C"/>
</dbReference>
<dbReference type="OrthoDB" id="46868at2759"/>
<dbReference type="GO" id="GO:0006890">
    <property type="term" value="P:retrograde vesicle-mediated transport, Golgi to endoplasmic reticulum"/>
    <property type="evidence" value="ECO:0007669"/>
    <property type="project" value="InterPro"/>
</dbReference>
<keyword evidence="8 11" id="KW-0472">Membrane</keyword>
<dbReference type="PANTHER" id="PTHR12825:SF0">
    <property type="entry name" value="VESICLE TRANSPORT PROTEIN SEC20"/>
    <property type="match status" value="1"/>
</dbReference>
<evidence type="ECO:0000256" key="7">
    <source>
        <dbReference type="ARBA" id="ARBA00023054"/>
    </source>
</evidence>
<name>A0A1L0BMJ9_9ASCO</name>
<dbReference type="GO" id="GO:0031201">
    <property type="term" value="C:SNARE complex"/>
    <property type="evidence" value="ECO:0007669"/>
    <property type="project" value="TreeGrafter"/>
</dbReference>
<comment type="subcellular location">
    <subcellularLocation>
        <location evidence="1">Endoplasmic reticulum membrane</location>
        <topology evidence="1">Single-pass type IV membrane protein</topology>
    </subcellularLocation>
</comment>